<dbReference type="Proteomes" id="UP001595772">
    <property type="component" value="Unassembled WGS sequence"/>
</dbReference>
<dbReference type="SUPFAM" id="SSF81301">
    <property type="entry name" value="Nucleotidyltransferase"/>
    <property type="match status" value="1"/>
</dbReference>
<comment type="caution">
    <text evidence="2">The sequence shown here is derived from an EMBL/GenBank/DDBJ whole genome shotgun (WGS) entry which is preliminary data.</text>
</comment>
<gene>
    <name evidence="2" type="ORF">ACFOUV_08230</name>
</gene>
<dbReference type="CDD" id="cd05403">
    <property type="entry name" value="NT_KNTase_like"/>
    <property type="match status" value="1"/>
</dbReference>
<dbReference type="PANTHER" id="PTHR43852:SF2">
    <property type="entry name" value="PROTEIN ADENYLYLTRANSFERASE MNTA"/>
    <property type="match status" value="1"/>
</dbReference>
<evidence type="ECO:0000313" key="3">
    <source>
        <dbReference type="Proteomes" id="UP001595772"/>
    </source>
</evidence>
<dbReference type="EMBL" id="JBHSAO010000006">
    <property type="protein sequence ID" value="MFC4023778.1"/>
    <property type="molecule type" value="Genomic_DNA"/>
</dbReference>
<accession>A0ABV8GV75</accession>
<organism evidence="2 3">
    <name type="scientific">Oceanobacillus longus</name>
    <dbReference type="NCBI Taxonomy" id="930120"/>
    <lineage>
        <taxon>Bacteria</taxon>
        <taxon>Bacillati</taxon>
        <taxon>Bacillota</taxon>
        <taxon>Bacilli</taxon>
        <taxon>Bacillales</taxon>
        <taxon>Bacillaceae</taxon>
        <taxon>Oceanobacillus</taxon>
    </lineage>
</organism>
<dbReference type="PANTHER" id="PTHR43852">
    <property type="entry name" value="NUCLEOTIDYLTRANSFERASE"/>
    <property type="match status" value="1"/>
</dbReference>
<dbReference type="Gene3D" id="3.30.460.10">
    <property type="entry name" value="Beta Polymerase, domain 2"/>
    <property type="match status" value="1"/>
</dbReference>
<dbReference type="RefSeq" id="WP_379496277.1">
    <property type="nucleotide sequence ID" value="NZ_JBHSAO010000006.1"/>
</dbReference>
<name>A0ABV8GV75_9BACI</name>
<proteinExistence type="predicted"/>
<reference evidence="3" key="1">
    <citation type="journal article" date="2019" name="Int. J. Syst. Evol. Microbiol.">
        <title>The Global Catalogue of Microorganisms (GCM) 10K type strain sequencing project: providing services to taxonomists for standard genome sequencing and annotation.</title>
        <authorList>
            <consortium name="The Broad Institute Genomics Platform"/>
            <consortium name="The Broad Institute Genome Sequencing Center for Infectious Disease"/>
            <person name="Wu L."/>
            <person name="Ma J."/>
        </authorList>
    </citation>
    <scope>NUCLEOTIDE SEQUENCE [LARGE SCALE GENOMIC DNA]</scope>
    <source>
        <strain evidence="3">IBRC-M 10703</strain>
    </source>
</reference>
<evidence type="ECO:0000313" key="2">
    <source>
        <dbReference type="EMBL" id="MFC4023778.1"/>
    </source>
</evidence>
<sequence length="114" mass="13431">MKSNISKRDQMLLMVKDLVLETMQDVPVNIYLFGSWARNEEKRTSDIDVAFDSQKKISIKKWVELRDKIDESTIPYHVDLVDLQNTNSDLIMKVKREGILWKDYKKDSKAQIEP</sequence>
<dbReference type="InterPro" id="IPR041633">
    <property type="entry name" value="Polbeta"/>
</dbReference>
<dbReference type="InterPro" id="IPR052930">
    <property type="entry name" value="TA_antitoxin_MntA"/>
</dbReference>
<keyword evidence="3" id="KW-1185">Reference proteome</keyword>
<dbReference type="Pfam" id="PF18765">
    <property type="entry name" value="Polbeta"/>
    <property type="match status" value="1"/>
</dbReference>
<evidence type="ECO:0000259" key="1">
    <source>
        <dbReference type="Pfam" id="PF18765"/>
    </source>
</evidence>
<protein>
    <submittedName>
        <fullName evidence="2">Nucleotidyltransferase family protein</fullName>
    </submittedName>
</protein>
<dbReference type="InterPro" id="IPR043519">
    <property type="entry name" value="NT_sf"/>
</dbReference>
<feature type="domain" description="Polymerase beta nucleotidyltransferase" evidence="1">
    <location>
        <begin position="27"/>
        <end position="100"/>
    </location>
</feature>